<evidence type="ECO:0000313" key="1">
    <source>
        <dbReference type="EMBL" id="TGY97036.1"/>
    </source>
</evidence>
<keyword evidence="2" id="KW-1185">Reference proteome</keyword>
<accession>A0AC61RYW9</accession>
<dbReference type="EMBL" id="SRYA01000011">
    <property type="protein sequence ID" value="TGY97036.1"/>
    <property type="molecule type" value="Genomic_DNA"/>
</dbReference>
<protein>
    <submittedName>
        <fullName evidence="1">Response regulator transcription factor</fullName>
    </submittedName>
</protein>
<name>A0AC61RYW9_9FIRM</name>
<reference evidence="1" key="1">
    <citation type="submission" date="2019-04" db="EMBL/GenBank/DDBJ databases">
        <title>Microbes associate with the intestines of laboratory mice.</title>
        <authorList>
            <person name="Navarre W."/>
            <person name="Wong E."/>
            <person name="Huang K."/>
            <person name="Tropini C."/>
            <person name="Ng K."/>
            <person name="Yu B."/>
        </authorList>
    </citation>
    <scope>NUCLEOTIDE SEQUENCE</scope>
    <source>
        <strain evidence="1">NM01_1-7b</strain>
    </source>
</reference>
<sequence length="221" mass="24521">MKNILIIDDDMHIGNMLEEALKKEGYGVLRAYSGTEALYVLSGTKPDLVLLDLMLPGLEGEEVLPQIKGIPVIVVSAKTDMDDKVKLLLGGAADYVTKPFHIKELSARIAVQLRNSKTTRAASVLRFDEITLDTEAYTVTVGTNEIRLTPTEYAILKLLMGNSAQVITKSQLLDRISEDTPDCTESSLKMHISNLRKKLREANGRDYIEAVWGIGFKLRTE</sequence>
<proteinExistence type="predicted"/>
<comment type="caution">
    <text evidence="1">The sequence shown here is derived from an EMBL/GenBank/DDBJ whole genome shotgun (WGS) entry which is preliminary data.</text>
</comment>
<gene>
    <name evidence="1" type="ORF">E5329_07080</name>
</gene>
<organism evidence="1 2">
    <name type="scientific">Petralouisia muris</name>
    <dbReference type="NCBI Taxonomy" id="3032872"/>
    <lineage>
        <taxon>Bacteria</taxon>
        <taxon>Bacillati</taxon>
        <taxon>Bacillota</taxon>
        <taxon>Clostridia</taxon>
        <taxon>Lachnospirales</taxon>
        <taxon>Lachnospiraceae</taxon>
        <taxon>Petralouisia</taxon>
    </lineage>
</organism>
<dbReference type="Proteomes" id="UP000304953">
    <property type="component" value="Unassembled WGS sequence"/>
</dbReference>
<evidence type="ECO:0000313" key="2">
    <source>
        <dbReference type="Proteomes" id="UP000304953"/>
    </source>
</evidence>